<reference evidence="2 3" key="1">
    <citation type="submission" date="2020-08" db="EMBL/GenBank/DDBJ databases">
        <title>Genomic Encyclopedia of Type Strains, Phase IV (KMG-IV): sequencing the most valuable type-strain genomes for metagenomic binning, comparative biology and taxonomic classification.</title>
        <authorList>
            <person name="Goeker M."/>
        </authorList>
    </citation>
    <scope>NUCLEOTIDE SEQUENCE [LARGE SCALE GENOMIC DNA]</scope>
    <source>
        <strain evidence="2 3">DSM 27471</strain>
    </source>
</reference>
<name>A0A7W5H1N0_9PORP</name>
<proteinExistence type="predicted"/>
<gene>
    <name evidence="2" type="ORF">FHX64_000947</name>
</gene>
<dbReference type="AlphaFoldDB" id="A0A7W5H1N0"/>
<dbReference type="Proteomes" id="UP000544222">
    <property type="component" value="Unassembled WGS sequence"/>
</dbReference>
<evidence type="ECO:0000313" key="3">
    <source>
        <dbReference type="Proteomes" id="UP000544222"/>
    </source>
</evidence>
<dbReference type="RefSeq" id="WP_183412628.1">
    <property type="nucleotide sequence ID" value="NZ_JACHYB010000001.1"/>
</dbReference>
<dbReference type="EMBL" id="JACHYB010000001">
    <property type="protein sequence ID" value="MBB3186784.1"/>
    <property type="molecule type" value="Genomic_DNA"/>
</dbReference>
<organism evidence="2 3">
    <name type="scientific">Microbacter margulisiae</name>
    <dbReference type="NCBI Taxonomy" id="1350067"/>
    <lineage>
        <taxon>Bacteria</taxon>
        <taxon>Pseudomonadati</taxon>
        <taxon>Bacteroidota</taxon>
        <taxon>Bacteroidia</taxon>
        <taxon>Bacteroidales</taxon>
        <taxon>Porphyromonadaceae</taxon>
        <taxon>Microbacter</taxon>
    </lineage>
</organism>
<feature type="transmembrane region" description="Helical" evidence="1">
    <location>
        <begin position="50"/>
        <end position="67"/>
    </location>
</feature>
<evidence type="ECO:0000256" key="1">
    <source>
        <dbReference type="SAM" id="Phobius"/>
    </source>
</evidence>
<keyword evidence="1" id="KW-0812">Transmembrane</keyword>
<evidence type="ECO:0000313" key="2">
    <source>
        <dbReference type="EMBL" id="MBB3186784.1"/>
    </source>
</evidence>
<evidence type="ECO:0008006" key="4">
    <source>
        <dbReference type="Google" id="ProtNLM"/>
    </source>
</evidence>
<accession>A0A7W5H1N0</accession>
<comment type="caution">
    <text evidence="2">The sequence shown here is derived from an EMBL/GenBank/DDBJ whole genome shotgun (WGS) entry which is preliminary data.</text>
</comment>
<keyword evidence="1" id="KW-1133">Transmembrane helix</keyword>
<protein>
    <recommendedName>
        <fullName evidence="4">DUF4405 domain-containing protein</fullName>
    </recommendedName>
</protein>
<sequence length="81" mass="9298">MSNKTPAQLVRQISLSLLLLSAITQALTILSFLFEIHSHVIMEVHKANGFVLYILVLTHIFVFRKNLKFYLFPKKIVGKKS</sequence>
<keyword evidence="3" id="KW-1185">Reference proteome</keyword>
<keyword evidence="1" id="KW-0472">Membrane</keyword>